<dbReference type="InterPro" id="IPR014307">
    <property type="entry name" value="Xanthine_DH_ssu"/>
</dbReference>
<dbReference type="InterPro" id="IPR036884">
    <property type="entry name" value="2Fe-2S-bd_dom_sf"/>
</dbReference>
<keyword evidence="4" id="KW-0408">Iron</keyword>
<dbReference type="InterPro" id="IPR006058">
    <property type="entry name" value="2Fe2S_fd_BS"/>
</dbReference>
<dbReference type="Gene3D" id="3.30.465.10">
    <property type="match status" value="1"/>
</dbReference>
<reference evidence="7" key="1">
    <citation type="submission" date="2009-10" db="EMBL/GenBank/DDBJ databases">
        <title>Diversity of trophic interactions inside an arsenic-rich microbial ecosystem.</title>
        <authorList>
            <person name="Bertin P.N."/>
            <person name="Heinrich-Salmeron A."/>
            <person name="Pelletier E."/>
            <person name="Goulhen-Chollet F."/>
            <person name="Arsene-Ploetze F."/>
            <person name="Gallien S."/>
            <person name="Calteau A."/>
            <person name="Vallenet D."/>
            <person name="Casiot C."/>
            <person name="Chane-Woon-Ming B."/>
            <person name="Giloteaux L."/>
            <person name="Barakat M."/>
            <person name="Bonnefoy V."/>
            <person name="Bruneel O."/>
            <person name="Chandler M."/>
            <person name="Cleiss J."/>
            <person name="Duran R."/>
            <person name="Elbaz-Poulichet F."/>
            <person name="Fonknechten N."/>
            <person name="Lauga B."/>
            <person name="Mornico D."/>
            <person name="Ortet P."/>
            <person name="Schaeffer C."/>
            <person name="Siguier P."/>
            <person name="Alexander Thil Smith A."/>
            <person name="Van Dorsselaer A."/>
            <person name="Weissenbach J."/>
            <person name="Medigue C."/>
            <person name="Le Paslier D."/>
        </authorList>
    </citation>
    <scope>NUCLEOTIDE SEQUENCE</scope>
</reference>
<evidence type="ECO:0000256" key="5">
    <source>
        <dbReference type="SAM" id="MobiDB-lite"/>
    </source>
</evidence>
<evidence type="ECO:0000313" key="7">
    <source>
        <dbReference type="EMBL" id="CBH99054.1"/>
    </source>
</evidence>
<keyword evidence="7" id="KW-0560">Oxidoreductase</keyword>
<dbReference type="InterPro" id="IPR016208">
    <property type="entry name" value="Ald_Oxase/xanthine_DH-like"/>
</dbReference>
<dbReference type="Pfam" id="PF01799">
    <property type="entry name" value="Fer2_2"/>
    <property type="match status" value="1"/>
</dbReference>
<keyword evidence="2" id="KW-0479">Metal-binding</keyword>
<dbReference type="GO" id="GO:0005506">
    <property type="term" value="F:iron ion binding"/>
    <property type="evidence" value="ECO:0007669"/>
    <property type="project" value="InterPro"/>
</dbReference>
<dbReference type="SUPFAM" id="SSF56176">
    <property type="entry name" value="FAD-binding/transporter-associated domain-like"/>
    <property type="match status" value="1"/>
</dbReference>
<dbReference type="PROSITE" id="PS00197">
    <property type="entry name" value="2FE2S_FER_1"/>
    <property type="match status" value="1"/>
</dbReference>
<evidence type="ECO:0000259" key="6">
    <source>
        <dbReference type="PROSITE" id="PS51387"/>
    </source>
</evidence>
<evidence type="ECO:0000256" key="2">
    <source>
        <dbReference type="ARBA" id="ARBA00022723"/>
    </source>
</evidence>
<dbReference type="InterPro" id="IPR002346">
    <property type="entry name" value="Mopterin_DH_FAD-bd"/>
</dbReference>
<dbReference type="InterPro" id="IPR005107">
    <property type="entry name" value="CO_DH_flav_C"/>
</dbReference>
<dbReference type="Gene3D" id="3.10.20.30">
    <property type="match status" value="1"/>
</dbReference>
<dbReference type="InterPro" id="IPR036318">
    <property type="entry name" value="FAD-bd_PCMH-like_sf"/>
</dbReference>
<proteinExistence type="predicted"/>
<dbReference type="PROSITE" id="PS51387">
    <property type="entry name" value="FAD_PCMH"/>
    <property type="match status" value="1"/>
</dbReference>
<gene>
    <name evidence="7" type="primary">xdhA</name>
    <name evidence="7" type="ORF">CARN2_0228</name>
</gene>
<dbReference type="Gene3D" id="1.10.150.120">
    <property type="entry name" value="[2Fe-2S]-binding domain"/>
    <property type="match status" value="1"/>
</dbReference>
<keyword evidence="1" id="KW-0285">Flavoprotein</keyword>
<dbReference type="NCBIfam" id="TIGR02963">
    <property type="entry name" value="xanthine_xdhA"/>
    <property type="match status" value="1"/>
</dbReference>
<dbReference type="SUPFAM" id="SSF55447">
    <property type="entry name" value="CO dehydrogenase flavoprotein C-terminal domain-like"/>
    <property type="match status" value="1"/>
</dbReference>
<feature type="domain" description="FAD-binding PCMH-type" evidence="6">
    <location>
        <begin position="262"/>
        <end position="440"/>
    </location>
</feature>
<evidence type="ECO:0000256" key="1">
    <source>
        <dbReference type="ARBA" id="ARBA00022630"/>
    </source>
</evidence>
<dbReference type="SMART" id="SM01092">
    <property type="entry name" value="CO_deh_flav_C"/>
    <property type="match status" value="1"/>
</dbReference>
<dbReference type="EC" id="1.17.1.4" evidence="7"/>
<dbReference type="InterPro" id="IPR016166">
    <property type="entry name" value="FAD-bd_PCMH"/>
</dbReference>
<dbReference type="InterPro" id="IPR036010">
    <property type="entry name" value="2Fe-2S_ferredoxin-like_sf"/>
</dbReference>
<evidence type="ECO:0000256" key="3">
    <source>
        <dbReference type="ARBA" id="ARBA00022827"/>
    </source>
</evidence>
<comment type="caution">
    <text evidence="7">The sequence shown here is derived from an EMBL/GenBank/DDBJ whole genome shotgun (WGS) entry which is preliminary data.</text>
</comment>
<dbReference type="Pfam" id="PF00941">
    <property type="entry name" value="FAD_binding_5"/>
    <property type="match status" value="1"/>
</dbReference>
<dbReference type="PANTHER" id="PTHR45444:SF3">
    <property type="entry name" value="XANTHINE DEHYDROGENASE"/>
    <property type="match status" value="1"/>
</dbReference>
<dbReference type="InterPro" id="IPR036683">
    <property type="entry name" value="CO_DH_flav_C_dom_sf"/>
</dbReference>
<dbReference type="GO" id="GO:0051537">
    <property type="term" value="F:2 iron, 2 sulfur cluster binding"/>
    <property type="evidence" value="ECO:0007669"/>
    <property type="project" value="InterPro"/>
</dbReference>
<protein>
    <submittedName>
        <fullName evidence="7">Xanthine dehydrogenase small subunit</fullName>
        <ecNumber evidence="7">1.17.1.4</ecNumber>
    </submittedName>
</protein>
<dbReference type="Gene3D" id="3.30.390.50">
    <property type="entry name" value="CO dehydrogenase flavoprotein, C-terminal domain"/>
    <property type="match status" value="1"/>
</dbReference>
<keyword evidence="3" id="KW-0274">FAD</keyword>
<evidence type="ECO:0000256" key="4">
    <source>
        <dbReference type="ARBA" id="ARBA00023004"/>
    </source>
</evidence>
<dbReference type="GO" id="GO:0071949">
    <property type="term" value="F:FAD binding"/>
    <property type="evidence" value="ECO:0007669"/>
    <property type="project" value="InterPro"/>
</dbReference>
<dbReference type="GO" id="GO:0004854">
    <property type="term" value="F:xanthine dehydrogenase activity"/>
    <property type="evidence" value="ECO:0007669"/>
    <property type="project" value="UniProtKB-EC"/>
</dbReference>
<dbReference type="InterPro" id="IPR012675">
    <property type="entry name" value="Beta-grasp_dom_sf"/>
</dbReference>
<accession>E6PVU7</accession>
<dbReference type="Pfam" id="PF03450">
    <property type="entry name" value="CO_deh_flav_C"/>
    <property type="match status" value="1"/>
</dbReference>
<dbReference type="InterPro" id="IPR002888">
    <property type="entry name" value="2Fe-2S-bd"/>
</dbReference>
<sequence>MNTQPIRFVHRGSLAQVDGLPVTTTVLQWLREHAHCSGTKEGCAEGDCGACTVVVAELAHASSKPGNGTSGETCTNADARVDSRAVQLGPLRLRPVNACIRYLPTLHGKALLTVEDLQALAPGRALHPVQQAMVDCHGSQCGFCTPGFVMALYATYERHQQAGTRPSRQQLADDLSGNLCRCTGYRPILDAGLAMFALPAARLDPEPIAALLRGIAADTPDPYIYAAPHPAFPDSEGRPRIDRFIAPRSLRAFASLRANARGDSAPATASAPSRRKATPQPPRGADAAGGRRLTVLAGATDIGLWTNKQFRDVGDLLFIGDVAELATIERDGDTLRIGAAVPLEDAWAALVRTWPELREMALRFAGPPVRHAGTLGGNVANGSPIGDGAPVLLALDAVLLLQHGKATRRLPLAGFYLDYMKNALQPGEFLRAIELPLPTNADEAQPLQLRAYKLSKRYDCDISALSCGLALRLDAQQQVAHVRLAFGGMAAVVKRAASAEAALLGQPWNEASVRAAMQALDADFQPISDLRASSAHRQRVARNLLWRFWLETRADAPLSPAQTSVWAGLAPALRAV</sequence>
<dbReference type="Gene3D" id="3.30.43.10">
    <property type="entry name" value="Uridine Diphospho-n-acetylenolpyruvylglucosamine Reductase, domain 2"/>
    <property type="match status" value="1"/>
</dbReference>
<dbReference type="PANTHER" id="PTHR45444">
    <property type="entry name" value="XANTHINE DEHYDROGENASE"/>
    <property type="match status" value="1"/>
</dbReference>
<name>E6PVU7_9ZZZZ</name>
<dbReference type="AlphaFoldDB" id="E6PVU7"/>
<organism evidence="7">
    <name type="scientific">mine drainage metagenome</name>
    <dbReference type="NCBI Taxonomy" id="410659"/>
    <lineage>
        <taxon>unclassified sequences</taxon>
        <taxon>metagenomes</taxon>
        <taxon>ecological metagenomes</taxon>
    </lineage>
</organism>
<dbReference type="EMBL" id="CABM01000065">
    <property type="protein sequence ID" value="CBH99054.1"/>
    <property type="molecule type" value="Genomic_DNA"/>
</dbReference>
<dbReference type="InterPro" id="IPR016167">
    <property type="entry name" value="FAD-bd_PCMH_sub1"/>
</dbReference>
<dbReference type="InterPro" id="IPR016169">
    <property type="entry name" value="FAD-bd_PCMH_sub2"/>
</dbReference>
<feature type="region of interest" description="Disordered" evidence="5">
    <location>
        <begin position="261"/>
        <end position="290"/>
    </location>
</feature>
<dbReference type="SUPFAM" id="SSF47741">
    <property type="entry name" value="CO dehydrogenase ISP C-domain like"/>
    <property type="match status" value="1"/>
</dbReference>
<dbReference type="SUPFAM" id="SSF54292">
    <property type="entry name" value="2Fe-2S ferredoxin-like"/>
    <property type="match status" value="1"/>
</dbReference>